<organism evidence="1 2">
    <name type="scientific">Melastoma candidum</name>
    <dbReference type="NCBI Taxonomy" id="119954"/>
    <lineage>
        <taxon>Eukaryota</taxon>
        <taxon>Viridiplantae</taxon>
        <taxon>Streptophyta</taxon>
        <taxon>Embryophyta</taxon>
        <taxon>Tracheophyta</taxon>
        <taxon>Spermatophyta</taxon>
        <taxon>Magnoliopsida</taxon>
        <taxon>eudicotyledons</taxon>
        <taxon>Gunneridae</taxon>
        <taxon>Pentapetalae</taxon>
        <taxon>rosids</taxon>
        <taxon>malvids</taxon>
        <taxon>Myrtales</taxon>
        <taxon>Melastomataceae</taxon>
        <taxon>Melastomatoideae</taxon>
        <taxon>Melastomateae</taxon>
        <taxon>Melastoma</taxon>
    </lineage>
</organism>
<accession>A0ACB9N360</accession>
<protein>
    <submittedName>
        <fullName evidence="1">Uncharacterized protein</fullName>
    </submittedName>
</protein>
<dbReference type="Proteomes" id="UP001057402">
    <property type="component" value="Chromosome 8"/>
</dbReference>
<gene>
    <name evidence="1" type="ORF">MLD38_029248</name>
</gene>
<evidence type="ECO:0000313" key="1">
    <source>
        <dbReference type="EMBL" id="KAI4331017.1"/>
    </source>
</evidence>
<sequence>MLTLPPPASTVKSPAQSLDLSRFRTCETLREARQLHALAVKTGAWLHPKVSSKLVRSYSAAGVGGLSHARSLFDEMPDPNLFCYNVLIKYYIEYQLSNDALMLFRELLSEHVPDGFTLPCIVKGCARLGAVEEGKQVHGLVLKTGYRGDKFVESSLVSMYAKCGCVDLARKVFDRMEEKDLVCWNSLIDGYARCGEIEVARQLFDVMPERDCVSWTVLVDGFSKSGKVEAAREIFNQMPEKTRVTWNAMIDGYMKAGDVLSAERLFDEMESRDVVTWNSMITGYDYNERFEEAICTFRTMLGEGFIPNHATLVGALSATSGLASLCNGRWMHSYIVKNEYDLDGVLGTSLIEMYSKCGSIDGALDVFRSISRKKLGHWTAIIVGQGMHGMANHALQLFVEMRKAGITPTAITFIGVLNACNHAGLVDHGRRYFDMMVREFGIEPMIEHYGCFVDILCRAGRLKEAKYVINTMPVKPNQFIWMSLLSGSRNQGNLKMGEYAAKHIIETAPETIGCYIVLSNMYAASGMWNKVAEVREMMRKMGFKKDPGCSSIEHKGVLHQFTVGDKSHPQTDKIFLKLTEMGEKLKSAGHVPDTSQVLLCIDTEAEKEAELQNHSERLAIAFGLINVEAGSPIRIMKNLRVCNDCHSVGKLLSSIYDREIIVRDNSRFHHFKNGSCSCNDFW</sequence>
<reference evidence="2" key="1">
    <citation type="journal article" date="2023" name="Front. Plant Sci.">
        <title>Chromosomal-level genome assembly of Melastoma candidum provides insights into trichome evolution.</title>
        <authorList>
            <person name="Zhong Y."/>
            <person name="Wu W."/>
            <person name="Sun C."/>
            <person name="Zou P."/>
            <person name="Liu Y."/>
            <person name="Dai S."/>
            <person name="Zhou R."/>
        </authorList>
    </citation>
    <scope>NUCLEOTIDE SEQUENCE [LARGE SCALE GENOMIC DNA]</scope>
</reference>
<keyword evidence="2" id="KW-1185">Reference proteome</keyword>
<proteinExistence type="predicted"/>
<comment type="caution">
    <text evidence="1">The sequence shown here is derived from an EMBL/GenBank/DDBJ whole genome shotgun (WGS) entry which is preliminary data.</text>
</comment>
<dbReference type="EMBL" id="CM042887">
    <property type="protein sequence ID" value="KAI4331017.1"/>
    <property type="molecule type" value="Genomic_DNA"/>
</dbReference>
<name>A0ACB9N360_9MYRT</name>
<evidence type="ECO:0000313" key="2">
    <source>
        <dbReference type="Proteomes" id="UP001057402"/>
    </source>
</evidence>